<protein>
    <recommendedName>
        <fullName evidence="3">Fido domain-containing protein</fullName>
    </recommendedName>
</protein>
<dbReference type="InterPro" id="IPR036597">
    <property type="entry name" value="Fido-like_dom_sf"/>
</dbReference>
<dbReference type="EMBL" id="MHCD01000044">
    <property type="protein sequence ID" value="OGY13038.1"/>
    <property type="molecule type" value="Genomic_DNA"/>
</dbReference>
<dbReference type="Gene3D" id="1.10.3290.10">
    <property type="entry name" value="Fido-like domain"/>
    <property type="match status" value="1"/>
</dbReference>
<dbReference type="InterPro" id="IPR003812">
    <property type="entry name" value="Fido"/>
</dbReference>
<gene>
    <name evidence="4" type="ORF">A3A58_03275</name>
</gene>
<dbReference type="Gene3D" id="1.10.10.10">
    <property type="entry name" value="Winged helix-like DNA-binding domain superfamily/Winged helix DNA-binding domain"/>
    <property type="match status" value="1"/>
</dbReference>
<accession>A0A1G1VC79</accession>
<dbReference type="Pfam" id="PF02661">
    <property type="entry name" value="Fic"/>
    <property type="match status" value="1"/>
</dbReference>
<evidence type="ECO:0000313" key="4">
    <source>
        <dbReference type="EMBL" id="OGY13038.1"/>
    </source>
</evidence>
<feature type="active site" evidence="1">
    <location>
        <position position="206"/>
    </location>
</feature>
<dbReference type="AlphaFoldDB" id="A0A1G1VC79"/>
<evidence type="ECO:0000259" key="3">
    <source>
        <dbReference type="PROSITE" id="PS51459"/>
    </source>
</evidence>
<dbReference type="PROSITE" id="PS51459">
    <property type="entry name" value="FIDO"/>
    <property type="match status" value="1"/>
</dbReference>
<organism evidence="4 5">
    <name type="scientific">Candidatus Blackburnbacteria bacterium RIFCSPLOWO2_01_FULL_41_27</name>
    <dbReference type="NCBI Taxonomy" id="1797520"/>
    <lineage>
        <taxon>Bacteria</taxon>
        <taxon>Candidatus Blackburniibacteriota</taxon>
    </lineage>
</organism>
<feature type="domain" description="Fido" evidence="3">
    <location>
        <begin position="120"/>
        <end position="273"/>
    </location>
</feature>
<evidence type="ECO:0000256" key="2">
    <source>
        <dbReference type="PIRSR" id="PIRSR640198-3"/>
    </source>
</evidence>
<reference evidence="4 5" key="1">
    <citation type="journal article" date="2016" name="Nat. Commun.">
        <title>Thousands of microbial genomes shed light on interconnected biogeochemical processes in an aquifer system.</title>
        <authorList>
            <person name="Anantharaman K."/>
            <person name="Brown C.T."/>
            <person name="Hug L.A."/>
            <person name="Sharon I."/>
            <person name="Castelle C.J."/>
            <person name="Probst A.J."/>
            <person name="Thomas B.C."/>
            <person name="Singh A."/>
            <person name="Wilkins M.J."/>
            <person name="Karaoz U."/>
            <person name="Brodie E.L."/>
            <person name="Williams K.H."/>
            <person name="Hubbard S.S."/>
            <person name="Banfield J.F."/>
        </authorList>
    </citation>
    <scope>NUCLEOTIDE SEQUENCE [LARGE SCALE GENOMIC DNA]</scope>
</reference>
<evidence type="ECO:0000313" key="5">
    <source>
        <dbReference type="Proteomes" id="UP000177685"/>
    </source>
</evidence>
<dbReference type="InterPro" id="IPR040198">
    <property type="entry name" value="Fido_containing"/>
</dbReference>
<feature type="site" description="Important for autoinhibition of adenylyltransferase activity" evidence="2">
    <location>
        <position position="55"/>
    </location>
</feature>
<dbReference type="PANTHER" id="PTHR13504:SF38">
    <property type="entry name" value="FIDO DOMAIN-CONTAINING PROTEIN"/>
    <property type="match status" value="1"/>
</dbReference>
<dbReference type="PANTHER" id="PTHR13504">
    <property type="entry name" value="FIDO DOMAIN-CONTAINING PROTEIN DDB_G0283145"/>
    <property type="match status" value="1"/>
</dbReference>
<dbReference type="Proteomes" id="UP000177685">
    <property type="component" value="Unassembled WGS sequence"/>
</dbReference>
<dbReference type="SUPFAM" id="SSF140931">
    <property type="entry name" value="Fic-like"/>
    <property type="match status" value="1"/>
</dbReference>
<name>A0A1G1VC79_9BACT</name>
<comment type="caution">
    <text evidence="4">The sequence shown here is derived from an EMBL/GenBank/DDBJ whole genome shotgun (WGS) entry which is preliminary data.</text>
</comment>
<proteinExistence type="predicted"/>
<evidence type="ECO:0000256" key="1">
    <source>
        <dbReference type="PIRSR" id="PIRSR640198-1"/>
    </source>
</evidence>
<sequence length="370" mass="42610">MYQPKYTISNNILKNIGTIEACREVVENAPIIPGYERQFREDALIRTVHHGTHIEGNDLSLDQAGKVITGAGSETQAEVVAEKVNVVARERDIQEIINYRAVMLLVDKLFQDHRGQELKYTEAQVKELHKQAVHRIVAEELAGEYRKTQVVLRDSRTNEITFRPPPALEVPYLMEDFLSWLNNNQARDIHPVIRAAVAHYALAAIHPFVEGNGRTARAYATLIMFIEGYDIKRLFALEEYFDRDAESYYTALIETSNQSRELNERDLTGWIEYFTHGLSIELVRVRDKVRKLSVDARIKTKRGQQVLLSDRQIRIAEYLSDNQRASMSDLRSVFSMISEDTVLRELQDLVKKKILRKKGKTKGAYYELVT</sequence>
<dbReference type="InterPro" id="IPR036388">
    <property type="entry name" value="WH-like_DNA-bd_sf"/>
</dbReference>